<feature type="region of interest" description="Disordered" evidence="1">
    <location>
        <begin position="497"/>
        <end position="554"/>
    </location>
</feature>
<feature type="compositionally biased region" description="Acidic residues" evidence="1">
    <location>
        <begin position="153"/>
        <end position="163"/>
    </location>
</feature>
<dbReference type="InterPro" id="IPR050782">
    <property type="entry name" value="PP1_regulatory_subunit_3"/>
</dbReference>
<dbReference type="GO" id="GO:2001069">
    <property type="term" value="F:glycogen binding"/>
    <property type="evidence" value="ECO:0007669"/>
    <property type="project" value="TreeGrafter"/>
</dbReference>
<dbReference type="Pfam" id="PF03370">
    <property type="entry name" value="CBM_21"/>
    <property type="match status" value="1"/>
</dbReference>
<dbReference type="PROSITE" id="PS51159">
    <property type="entry name" value="CBM21"/>
    <property type="match status" value="1"/>
</dbReference>
<organism evidence="3 4">
    <name type="scientific">Mycena maculata</name>
    <dbReference type="NCBI Taxonomy" id="230809"/>
    <lineage>
        <taxon>Eukaryota</taxon>
        <taxon>Fungi</taxon>
        <taxon>Dikarya</taxon>
        <taxon>Basidiomycota</taxon>
        <taxon>Agaricomycotina</taxon>
        <taxon>Agaricomycetes</taxon>
        <taxon>Agaricomycetidae</taxon>
        <taxon>Agaricales</taxon>
        <taxon>Marasmiineae</taxon>
        <taxon>Mycenaceae</taxon>
        <taxon>Mycena</taxon>
    </lineage>
</organism>
<name>A0AAD7MGM2_9AGAR</name>
<feature type="compositionally biased region" description="Low complexity" evidence="1">
    <location>
        <begin position="440"/>
        <end position="450"/>
    </location>
</feature>
<gene>
    <name evidence="3" type="ORF">DFH07DRAFT_354479</name>
</gene>
<sequence>MPYLVPSDVPHLHSHHHSHHRITDDGAHSNAKGHFHLHSDEDEDESSASETDDQSILHARPTPLHANIHAEISIRPRAASAPHILTNGKPLKSSLKGSSSSPHILRTPAHHPRARSATAPPSLAVHFPAPDHGLESVLLFNQRARPVSVSLPLDDETETETETDTGRDMRWAGGMADAMPFSKRETFPFPRAGNSRTRNMSKSPLGLREEGRGGEGRCYELDAPGVPRAPEPGSMVLLERLSLVGASASLAASSNPPELALHGTVLARNAAFEKHVFVHFTLDAWQTTNEVAATWVSDGPASSWTASDANSAGEAPGPGWDRFAFTIRLADHAHCLASRELVLTTRFCAPWATAECVGPYVWCDCGPCGGTSASGRPWVGTGAGSEWWDNNAGRDYRVGFRVVPVPAPASNPMDSRAQIQDRAPNAIPFPTRDLLPSNPPSSTYASPSPSALTVQTAPHSKHAAPPAHPHTPAHAHARALRRLSLRNYAAPVKSTLSISTTTFPQPLQRDDEDEHDRSSIVSSPLGDEDQDGDTPPTSPLDSRKICALEEGEHV</sequence>
<dbReference type="Proteomes" id="UP001215280">
    <property type="component" value="Unassembled WGS sequence"/>
</dbReference>
<evidence type="ECO:0000256" key="1">
    <source>
        <dbReference type="SAM" id="MobiDB-lite"/>
    </source>
</evidence>
<feature type="region of interest" description="Disordered" evidence="1">
    <location>
        <begin position="84"/>
        <end position="127"/>
    </location>
</feature>
<accession>A0AAD7MGM2</accession>
<dbReference type="EMBL" id="JARJLG010000331">
    <property type="protein sequence ID" value="KAJ7716471.1"/>
    <property type="molecule type" value="Genomic_DNA"/>
</dbReference>
<feature type="domain" description="CBM21" evidence="2">
    <location>
        <begin position="240"/>
        <end position="399"/>
    </location>
</feature>
<dbReference type="GO" id="GO:0008157">
    <property type="term" value="F:protein phosphatase 1 binding"/>
    <property type="evidence" value="ECO:0007669"/>
    <property type="project" value="TreeGrafter"/>
</dbReference>
<feature type="region of interest" description="Disordered" evidence="1">
    <location>
        <begin position="150"/>
        <end position="171"/>
    </location>
</feature>
<comment type="caution">
    <text evidence="3">The sequence shown here is derived from an EMBL/GenBank/DDBJ whole genome shotgun (WGS) entry which is preliminary data.</text>
</comment>
<keyword evidence="4" id="KW-1185">Reference proteome</keyword>
<evidence type="ECO:0000313" key="3">
    <source>
        <dbReference type="EMBL" id="KAJ7716471.1"/>
    </source>
</evidence>
<dbReference type="GO" id="GO:0000164">
    <property type="term" value="C:protein phosphatase type 1 complex"/>
    <property type="evidence" value="ECO:0007669"/>
    <property type="project" value="TreeGrafter"/>
</dbReference>
<dbReference type="PANTHER" id="PTHR12307">
    <property type="entry name" value="PROTEIN PHOSPHATASE 1 REGULATORY SUBUNIT"/>
    <property type="match status" value="1"/>
</dbReference>
<feature type="region of interest" description="Disordered" evidence="1">
    <location>
        <begin position="184"/>
        <end position="214"/>
    </location>
</feature>
<dbReference type="InterPro" id="IPR038175">
    <property type="entry name" value="CBM21_dom_sf"/>
</dbReference>
<evidence type="ECO:0000259" key="2">
    <source>
        <dbReference type="PROSITE" id="PS51159"/>
    </source>
</evidence>
<evidence type="ECO:0000313" key="4">
    <source>
        <dbReference type="Proteomes" id="UP001215280"/>
    </source>
</evidence>
<dbReference type="PANTHER" id="PTHR12307:SF36">
    <property type="entry name" value="GLYCOGEN-BINDING SUBUNIT 76A"/>
    <property type="match status" value="1"/>
</dbReference>
<reference evidence="3" key="1">
    <citation type="submission" date="2023-03" db="EMBL/GenBank/DDBJ databases">
        <title>Massive genome expansion in bonnet fungi (Mycena s.s.) driven by repeated elements and novel gene families across ecological guilds.</title>
        <authorList>
            <consortium name="Lawrence Berkeley National Laboratory"/>
            <person name="Harder C.B."/>
            <person name="Miyauchi S."/>
            <person name="Viragh M."/>
            <person name="Kuo A."/>
            <person name="Thoen E."/>
            <person name="Andreopoulos B."/>
            <person name="Lu D."/>
            <person name="Skrede I."/>
            <person name="Drula E."/>
            <person name="Henrissat B."/>
            <person name="Morin E."/>
            <person name="Kohler A."/>
            <person name="Barry K."/>
            <person name="LaButti K."/>
            <person name="Morin E."/>
            <person name="Salamov A."/>
            <person name="Lipzen A."/>
            <person name="Mereny Z."/>
            <person name="Hegedus B."/>
            <person name="Baldrian P."/>
            <person name="Stursova M."/>
            <person name="Weitz H."/>
            <person name="Taylor A."/>
            <person name="Grigoriev I.V."/>
            <person name="Nagy L.G."/>
            <person name="Martin F."/>
            <person name="Kauserud H."/>
        </authorList>
    </citation>
    <scope>NUCLEOTIDE SEQUENCE</scope>
    <source>
        <strain evidence="3">CBHHK188m</strain>
    </source>
</reference>
<proteinExistence type="predicted"/>
<feature type="compositionally biased region" description="Basic and acidic residues" evidence="1">
    <location>
        <begin position="541"/>
        <end position="554"/>
    </location>
</feature>
<feature type="compositionally biased region" description="Low complexity" evidence="1">
    <location>
        <begin position="88"/>
        <end position="102"/>
    </location>
</feature>
<dbReference type="AlphaFoldDB" id="A0AAD7MGM2"/>
<dbReference type="Gene3D" id="2.60.40.2440">
    <property type="entry name" value="Carbohydrate binding type-21 domain"/>
    <property type="match status" value="1"/>
</dbReference>
<feature type="region of interest" description="Disordered" evidence="1">
    <location>
        <begin position="426"/>
        <end position="476"/>
    </location>
</feature>
<feature type="compositionally biased region" description="Acidic residues" evidence="1">
    <location>
        <begin position="40"/>
        <end position="53"/>
    </location>
</feature>
<feature type="region of interest" description="Disordered" evidence="1">
    <location>
        <begin position="1"/>
        <end position="54"/>
    </location>
</feature>
<dbReference type="InterPro" id="IPR005036">
    <property type="entry name" value="CBM21_dom"/>
</dbReference>
<dbReference type="GO" id="GO:0005979">
    <property type="term" value="P:regulation of glycogen biosynthetic process"/>
    <property type="evidence" value="ECO:0007669"/>
    <property type="project" value="TreeGrafter"/>
</dbReference>
<protein>
    <recommendedName>
        <fullName evidence="2">CBM21 domain-containing protein</fullName>
    </recommendedName>
</protein>